<dbReference type="Proteomes" id="UP000435112">
    <property type="component" value="Unassembled WGS sequence"/>
</dbReference>
<protein>
    <recommendedName>
        <fullName evidence="7">RXLR phytopathogen effector protein WY-domain domain-containing protein</fullName>
    </recommendedName>
</protein>
<reference evidence="4 6" key="1">
    <citation type="submission" date="2018-09" db="EMBL/GenBank/DDBJ databases">
        <title>Genomic investigation of the strawberry pathogen Phytophthora fragariae indicates pathogenicity is determined by transcriptional variation in three key races.</title>
        <authorList>
            <person name="Adams T.M."/>
            <person name="Armitage A.D."/>
            <person name="Sobczyk M.K."/>
            <person name="Bates H.J."/>
            <person name="Dunwell J.M."/>
            <person name="Nellist C.F."/>
            <person name="Harrison R.J."/>
        </authorList>
    </citation>
    <scope>NUCLEOTIDE SEQUENCE [LARGE SCALE GENOMIC DNA]</scope>
    <source>
        <strain evidence="2 4">SCRP249</strain>
        <strain evidence="1 6">SCRP324</strain>
        <strain evidence="3 5">SCRP333</strain>
    </source>
</reference>
<evidence type="ECO:0000313" key="5">
    <source>
        <dbReference type="Proteomes" id="UP000434957"/>
    </source>
</evidence>
<gene>
    <name evidence="2" type="ORF">PR001_g23212</name>
    <name evidence="1" type="ORF">PR002_g23600</name>
    <name evidence="3" type="ORF">PR003_g24403</name>
</gene>
<evidence type="ECO:0000313" key="4">
    <source>
        <dbReference type="Proteomes" id="UP000429607"/>
    </source>
</evidence>
<sequence length="238" mass="27631">MKEKKTPDDVFKALKLDDELETVLDNEKLHLWVDFVNKFNKKNHGREVTLLGMLTKTYGDEALAKVFETAKQNPSTVWIATKLQNEQQIVWMLNGLDPDFVFKWFKLDKATVEELLSNPALGVWYHFFHNLNQFNPDRDVTMITKLVNTYDDIPLAKAISAAMKDENMQLVASRLQEAQFQKWRLDGRNPDAISKLLLKDRMGWKNQGISRDYKTFYEDANKVDDLDTSVVVASLRRS</sequence>
<keyword evidence="5" id="KW-1185">Reference proteome</keyword>
<dbReference type="Proteomes" id="UP000429607">
    <property type="component" value="Unassembled WGS sequence"/>
</dbReference>
<dbReference type="AlphaFoldDB" id="A0A6A3IJD8"/>
<organism evidence="1 6">
    <name type="scientific">Phytophthora rubi</name>
    <dbReference type="NCBI Taxonomy" id="129364"/>
    <lineage>
        <taxon>Eukaryota</taxon>
        <taxon>Sar</taxon>
        <taxon>Stramenopiles</taxon>
        <taxon>Oomycota</taxon>
        <taxon>Peronosporomycetes</taxon>
        <taxon>Peronosporales</taxon>
        <taxon>Peronosporaceae</taxon>
        <taxon>Phytophthora</taxon>
    </lineage>
</organism>
<evidence type="ECO:0000313" key="1">
    <source>
        <dbReference type="EMBL" id="KAE8982181.1"/>
    </source>
</evidence>
<evidence type="ECO:0000313" key="6">
    <source>
        <dbReference type="Proteomes" id="UP000435112"/>
    </source>
</evidence>
<dbReference type="EMBL" id="QXFU01002730">
    <property type="protein sequence ID" value="KAE8982181.1"/>
    <property type="molecule type" value="Genomic_DNA"/>
</dbReference>
<evidence type="ECO:0000313" key="3">
    <source>
        <dbReference type="EMBL" id="KAE9293832.1"/>
    </source>
</evidence>
<proteinExistence type="predicted"/>
<dbReference type="EMBL" id="QXFT01002737">
    <property type="protein sequence ID" value="KAE9293832.1"/>
    <property type="molecule type" value="Genomic_DNA"/>
</dbReference>
<comment type="caution">
    <text evidence="1">The sequence shown here is derived from an EMBL/GenBank/DDBJ whole genome shotgun (WGS) entry which is preliminary data.</text>
</comment>
<dbReference type="OrthoDB" id="101504at2759"/>
<accession>A0A6A3IJD8</accession>
<dbReference type="EMBL" id="QXFV01002708">
    <property type="protein sequence ID" value="KAE8984311.1"/>
    <property type="molecule type" value="Genomic_DNA"/>
</dbReference>
<dbReference type="Proteomes" id="UP000434957">
    <property type="component" value="Unassembled WGS sequence"/>
</dbReference>
<evidence type="ECO:0000313" key="2">
    <source>
        <dbReference type="EMBL" id="KAE8984311.1"/>
    </source>
</evidence>
<name>A0A6A3IJD8_9STRA</name>
<evidence type="ECO:0008006" key="7">
    <source>
        <dbReference type="Google" id="ProtNLM"/>
    </source>
</evidence>